<reference evidence="6 7" key="1">
    <citation type="journal article" date="2014" name="Genome Biol. Evol.">
        <title>The secreted proteins of Achlya hypogyna and Thraustotheca clavata identify the ancestral oomycete secretome and reveal gene acquisitions by horizontal gene transfer.</title>
        <authorList>
            <person name="Misner I."/>
            <person name="Blouin N."/>
            <person name="Leonard G."/>
            <person name="Richards T.A."/>
            <person name="Lane C.E."/>
        </authorList>
    </citation>
    <scope>NUCLEOTIDE SEQUENCE [LARGE SCALE GENOMIC DNA]</scope>
    <source>
        <strain evidence="6 7">ATCC 34112</strain>
    </source>
</reference>
<evidence type="ECO:0000256" key="3">
    <source>
        <dbReference type="ARBA" id="ARBA00022679"/>
    </source>
</evidence>
<dbReference type="OrthoDB" id="2382073at2759"/>
<dbReference type="PANTHER" id="PTHR13693:SF77">
    <property type="entry name" value="8-AMINO-7-OXONONANOATE SYNTHASE"/>
    <property type="match status" value="1"/>
</dbReference>
<name>A0A1V9ZC60_9STRA</name>
<organism evidence="6 7">
    <name type="scientific">Thraustotheca clavata</name>
    <dbReference type="NCBI Taxonomy" id="74557"/>
    <lineage>
        <taxon>Eukaryota</taxon>
        <taxon>Sar</taxon>
        <taxon>Stramenopiles</taxon>
        <taxon>Oomycota</taxon>
        <taxon>Saprolegniomycetes</taxon>
        <taxon>Saprolegniales</taxon>
        <taxon>Achlyaceae</taxon>
        <taxon>Thraustotheca</taxon>
    </lineage>
</organism>
<keyword evidence="6" id="KW-0032">Aminotransferase</keyword>
<dbReference type="EMBL" id="JNBS01002083">
    <property type="protein sequence ID" value="OQR95585.1"/>
    <property type="molecule type" value="Genomic_DNA"/>
</dbReference>
<dbReference type="PANTHER" id="PTHR13693">
    <property type="entry name" value="CLASS II AMINOTRANSFERASE/8-AMINO-7-OXONONANOATE SYNTHASE"/>
    <property type="match status" value="1"/>
</dbReference>
<dbReference type="STRING" id="74557.A0A1V9ZC60"/>
<comment type="similarity">
    <text evidence="2">Belongs to the class-II pyridoxal-phosphate-dependent aminotransferase family. BioF subfamily.</text>
</comment>
<evidence type="ECO:0000259" key="5">
    <source>
        <dbReference type="Pfam" id="PF00155"/>
    </source>
</evidence>
<evidence type="ECO:0000313" key="6">
    <source>
        <dbReference type="EMBL" id="OQR95585.1"/>
    </source>
</evidence>
<evidence type="ECO:0000313" key="7">
    <source>
        <dbReference type="Proteomes" id="UP000243217"/>
    </source>
</evidence>
<comment type="cofactor">
    <cofactor evidence="1">
        <name>pyridoxal 5'-phosphate</name>
        <dbReference type="ChEBI" id="CHEBI:597326"/>
    </cofactor>
</comment>
<evidence type="ECO:0000256" key="4">
    <source>
        <dbReference type="ARBA" id="ARBA00022898"/>
    </source>
</evidence>
<dbReference type="Pfam" id="PF00155">
    <property type="entry name" value="Aminotran_1_2"/>
    <property type="match status" value="1"/>
</dbReference>
<dbReference type="GO" id="GO:0008483">
    <property type="term" value="F:transaminase activity"/>
    <property type="evidence" value="ECO:0007669"/>
    <property type="project" value="UniProtKB-KW"/>
</dbReference>
<accession>A0A1V9ZC60</accession>
<dbReference type="AlphaFoldDB" id="A0A1V9ZC60"/>
<feature type="domain" description="Aminotransferase class I/classII large" evidence="5">
    <location>
        <begin position="30"/>
        <end position="372"/>
    </location>
</feature>
<dbReference type="InterPro" id="IPR004839">
    <property type="entry name" value="Aminotransferase_I/II_large"/>
</dbReference>
<evidence type="ECO:0000256" key="1">
    <source>
        <dbReference type="ARBA" id="ARBA00001933"/>
    </source>
</evidence>
<dbReference type="InterPro" id="IPR015424">
    <property type="entry name" value="PyrdxlP-dep_Trfase"/>
</dbReference>
<dbReference type="Gene3D" id="3.90.1150.10">
    <property type="entry name" value="Aspartate Aminotransferase, domain 1"/>
    <property type="match status" value="1"/>
</dbReference>
<dbReference type="InterPro" id="IPR050087">
    <property type="entry name" value="AON_synthase_class-II"/>
</dbReference>
<gene>
    <name evidence="6" type="ORF">THRCLA_07742</name>
</gene>
<evidence type="ECO:0000256" key="2">
    <source>
        <dbReference type="ARBA" id="ARBA00010008"/>
    </source>
</evidence>
<dbReference type="InterPro" id="IPR015421">
    <property type="entry name" value="PyrdxlP-dep_Trfase_major"/>
</dbReference>
<comment type="caution">
    <text evidence="6">The sequence shown here is derived from an EMBL/GenBank/DDBJ whole genome shotgun (WGS) entry which is preliminary data.</text>
</comment>
<dbReference type="SUPFAM" id="SSF53383">
    <property type="entry name" value="PLP-dependent transferases"/>
    <property type="match status" value="1"/>
</dbReference>
<dbReference type="GO" id="GO:0030170">
    <property type="term" value="F:pyridoxal phosphate binding"/>
    <property type="evidence" value="ECO:0007669"/>
    <property type="project" value="InterPro"/>
</dbReference>
<dbReference type="Proteomes" id="UP000243217">
    <property type="component" value="Unassembled WGS sequence"/>
</dbReference>
<proteinExistence type="inferred from homology"/>
<protein>
    <submittedName>
        <fullName evidence="6">Aminotransferase</fullName>
    </submittedName>
</protein>
<keyword evidence="4" id="KW-0663">Pyridoxal phosphate</keyword>
<dbReference type="Gene3D" id="3.40.640.10">
    <property type="entry name" value="Type I PLP-dependent aspartate aminotransferase-like (Major domain)"/>
    <property type="match status" value="1"/>
</dbReference>
<dbReference type="InterPro" id="IPR015422">
    <property type="entry name" value="PyrdxlP-dep_Trfase_small"/>
</dbReference>
<keyword evidence="7" id="KW-1185">Reference proteome</keyword>
<keyword evidence="3 6" id="KW-0808">Transferase</keyword>
<sequence>MHLEGALAAAVDRRQQDGSRRHLNVLQDKNVDFCSNDYLGFARSEKLAEKIGHGGHGATGSRLVSGTSQLHVDVERELAAFYRAKAALVFNSGYLANLSVLSAVPQKGDFVLYDALVHNSCREGLRLSRANAIAFNHNDCLHLKQQLERLAIEFPNVNKIVVVESVYSMDGDIAPLVEMVAICKAFNASLIVDEAHGVAVTGPKGSGIVCQLGLENDVFCTVYTFGKGMGIHGAVVCGSQVLKEYLINYARPFIYTTSLPPADMLSIRAAHEFSASIHGEEARKQLTLNIQRFRRQVAGSTILPSSLLESSTAIQGVICPGNDRVLEAAATLRSQGFNVVAIRAPTVPIQSERLRIIVHAYNTNEEIDQLVSLIASVLTPRSKI</sequence>